<sequence length="110" mass="10790">MSGRRIALFVTCAVVLALGVTFVFVSTDAGNRLATIVSALGAVAAVGVAVWAALLERPRGVVVSGTGKATAGPSGTANSGYRGPANESLEVRDTGDASGDGGANTGVQID</sequence>
<dbReference type="RefSeq" id="WP_208115582.1">
    <property type="nucleotide sequence ID" value="NZ_SNXZ01000002.1"/>
</dbReference>
<dbReference type="EMBL" id="SNXZ01000002">
    <property type="protein sequence ID" value="TDQ00688.1"/>
    <property type="molecule type" value="Genomic_DNA"/>
</dbReference>
<name>A0A4R6SIA0_LABRH</name>
<proteinExistence type="predicted"/>
<dbReference type="AlphaFoldDB" id="A0A4R6SIA0"/>
<organism evidence="3 4">
    <name type="scientific">Labedaea rhizosphaerae</name>
    <dbReference type="NCBI Taxonomy" id="598644"/>
    <lineage>
        <taxon>Bacteria</taxon>
        <taxon>Bacillati</taxon>
        <taxon>Actinomycetota</taxon>
        <taxon>Actinomycetes</taxon>
        <taxon>Pseudonocardiales</taxon>
        <taxon>Pseudonocardiaceae</taxon>
        <taxon>Labedaea</taxon>
    </lineage>
</organism>
<feature type="transmembrane region" description="Helical" evidence="2">
    <location>
        <begin position="33"/>
        <end position="54"/>
    </location>
</feature>
<evidence type="ECO:0000313" key="3">
    <source>
        <dbReference type="EMBL" id="TDQ00688.1"/>
    </source>
</evidence>
<evidence type="ECO:0000313" key="4">
    <source>
        <dbReference type="Proteomes" id="UP000295444"/>
    </source>
</evidence>
<keyword evidence="4" id="KW-1185">Reference proteome</keyword>
<evidence type="ECO:0000256" key="1">
    <source>
        <dbReference type="SAM" id="MobiDB-lite"/>
    </source>
</evidence>
<keyword evidence="2" id="KW-1133">Transmembrane helix</keyword>
<accession>A0A4R6SIA0</accession>
<feature type="region of interest" description="Disordered" evidence="1">
    <location>
        <begin position="64"/>
        <end position="110"/>
    </location>
</feature>
<dbReference type="Proteomes" id="UP000295444">
    <property type="component" value="Unassembled WGS sequence"/>
</dbReference>
<keyword evidence="2" id="KW-0812">Transmembrane</keyword>
<keyword evidence="2" id="KW-0472">Membrane</keyword>
<gene>
    <name evidence="3" type="ORF">EV186_102550</name>
</gene>
<feature type="transmembrane region" description="Helical" evidence="2">
    <location>
        <begin position="7"/>
        <end position="27"/>
    </location>
</feature>
<comment type="caution">
    <text evidence="3">The sequence shown here is derived from an EMBL/GenBank/DDBJ whole genome shotgun (WGS) entry which is preliminary data.</text>
</comment>
<evidence type="ECO:0000256" key="2">
    <source>
        <dbReference type="SAM" id="Phobius"/>
    </source>
</evidence>
<reference evidence="3 4" key="1">
    <citation type="submission" date="2019-03" db="EMBL/GenBank/DDBJ databases">
        <title>Genomic Encyclopedia of Type Strains, Phase IV (KMG-IV): sequencing the most valuable type-strain genomes for metagenomic binning, comparative biology and taxonomic classification.</title>
        <authorList>
            <person name="Goeker M."/>
        </authorList>
    </citation>
    <scope>NUCLEOTIDE SEQUENCE [LARGE SCALE GENOMIC DNA]</scope>
    <source>
        <strain evidence="3 4">DSM 45361</strain>
    </source>
</reference>
<protein>
    <submittedName>
        <fullName evidence="3">Uncharacterized protein</fullName>
    </submittedName>
</protein>